<evidence type="ECO:0000313" key="3">
    <source>
        <dbReference type="Proteomes" id="UP000010482"/>
    </source>
</evidence>
<dbReference type="Gene3D" id="3.40.50.1820">
    <property type="entry name" value="alpha/beta hydrolase"/>
    <property type="match status" value="1"/>
</dbReference>
<dbReference type="GO" id="GO:0016020">
    <property type="term" value="C:membrane"/>
    <property type="evidence" value="ECO:0007669"/>
    <property type="project" value="TreeGrafter"/>
</dbReference>
<reference evidence="2" key="1">
    <citation type="submission" date="2012-04" db="EMBL/GenBank/DDBJ databases">
        <title>Finished genome of Dactylococcopsis salina PCC 8305.</title>
        <authorList>
            <consortium name="US DOE Joint Genome Institute"/>
            <person name="Gugger M."/>
            <person name="Coursin T."/>
            <person name="Rippka R."/>
            <person name="Tandeau De Marsac N."/>
            <person name="Huntemann M."/>
            <person name="Wei C.-L."/>
            <person name="Han J."/>
            <person name="Detter J.C."/>
            <person name="Han C."/>
            <person name="Tapia R."/>
            <person name="Daligault H."/>
            <person name="Chen A."/>
            <person name="Krypides N."/>
            <person name="Mavromatis K."/>
            <person name="Markowitz V."/>
            <person name="Szeto E."/>
            <person name="Ivanova N."/>
            <person name="Ovchinnikova G."/>
            <person name="Pagani I."/>
            <person name="Pati A."/>
            <person name="Goodwin L."/>
            <person name="Peters L."/>
            <person name="Pitluck S."/>
            <person name="Woyke T."/>
            <person name="Kerfeld C."/>
        </authorList>
    </citation>
    <scope>NUCLEOTIDE SEQUENCE [LARGE SCALE GENOMIC DNA]</scope>
    <source>
        <strain evidence="2">PCC 8305</strain>
    </source>
</reference>
<protein>
    <submittedName>
        <fullName evidence="2">Hydrolase or acyltransferase of alpha/beta superfamily</fullName>
    </submittedName>
</protein>
<dbReference type="RefSeq" id="WP_015228644.1">
    <property type="nucleotide sequence ID" value="NC_019780.1"/>
</dbReference>
<organism evidence="2 3">
    <name type="scientific">Dactylococcopsis salina (strain PCC 8305)</name>
    <name type="common">Myxobactron salinum</name>
    <dbReference type="NCBI Taxonomy" id="13035"/>
    <lineage>
        <taxon>Bacteria</taxon>
        <taxon>Bacillati</taxon>
        <taxon>Cyanobacteriota</taxon>
        <taxon>Cyanophyceae</taxon>
        <taxon>Nodosilineales</taxon>
        <taxon>Cymatolegaceae</taxon>
        <taxon>Dactylococcopsis</taxon>
    </lineage>
</organism>
<evidence type="ECO:0000313" key="2">
    <source>
        <dbReference type="EMBL" id="AFZ49632.1"/>
    </source>
</evidence>
<name>K9YSZ9_DACS8</name>
<keyword evidence="2" id="KW-0378">Hydrolase</keyword>
<evidence type="ECO:0000259" key="1">
    <source>
        <dbReference type="Pfam" id="PF00561"/>
    </source>
</evidence>
<proteinExistence type="predicted"/>
<keyword evidence="2" id="KW-0012">Acyltransferase</keyword>
<dbReference type="SUPFAM" id="SSF53474">
    <property type="entry name" value="alpha/beta-Hydrolases"/>
    <property type="match status" value="1"/>
</dbReference>
<dbReference type="InterPro" id="IPR050266">
    <property type="entry name" value="AB_hydrolase_sf"/>
</dbReference>
<dbReference type="OrthoDB" id="464067at2"/>
<gene>
    <name evidence="2" type="ORF">Dacsa_0899</name>
</gene>
<dbReference type="Pfam" id="PF00561">
    <property type="entry name" value="Abhydrolase_1"/>
    <property type="match status" value="1"/>
</dbReference>
<accession>K9YSZ9</accession>
<dbReference type="GO" id="GO:0016746">
    <property type="term" value="F:acyltransferase activity"/>
    <property type="evidence" value="ECO:0007669"/>
    <property type="project" value="UniProtKB-KW"/>
</dbReference>
<dbReference type="AlphaFoldDB" id="K9YSZ9"/>
<feature type="domain" description="AB hydrolase-1" evidence="1">
    <location>
        <begin position="64"/>
        <end position="106"/>
    </location>
</feature>
<dbReference type="PANTHER" id="PTHR43798:SF33">
    <property type="entry name" value="HYDROLASE, PUTATIVE (AFU_ORTHOLOGUE AFUA_2G14860)-RELATED"/>
    <property type="match status" value="1"/>
</dbReference>
<keyword evidence="3" id="KW-1185">Reference proteome</keyword>
<dbReference type="STRING" id="13035.Dacsa_0899"/>
<dbReference type="InterPro" id="IPR029058">
    <property type="entry name" value="AB_hydrolase_fold"/>
</dbReference>
<dbReference type="GO" id="GO:0016787">
    <property type="term" value="F:hydrolase activity"/>
    <property type="evidence" value="ECO:0007669"/>
    <property type="project" value="UniProtKB-KW"/>
</dbReference>
<dbReference type="PANTHER" id="PTHR43798">
    <property type="entry name" value="MONOACYLGLYCEROL LIPASE"/>
    <property type="match status" value="1"/>
</dbReference>
<dbReference type="KEGG" id="dsl:Dacsa_0899"/>
<dbReference type="EMBL" id="CP003944">
    <property type="protein sequence ID" value="AFZ49632.1"/>
    <property type="molecule type" value="Genomic_DNA"/>
</dbReference>
<keyword evidence="2" id="KW-0808">Transferase</keyword>
<dbReference type="Proteomes" id="UP000010482">
    <property type="component" value="Chromosome"/>
</dbReference>
<dbReference type="eggNOG" id="COG2267">
    <property type="taxonomic scope" value="Bacteria"/>
</dbReference>
<dbReference type="HOGENOM" id="CLU_1118260_0_0_3"/>
<dbReference type="InterPro" id="IPR000073">
    <property type="entry name" value="AB_hydrolase_1"/>
</dbReference>
<sequence>MSQEPIAVWLTPNPVFHAFHSPLLNCLSQAGPVAHWEYLQTQDEGSSLEQALVSLKDYLNTLSQPVHLIGHGLGGWLGLVYTRQFPEKVKSLTLLGVGVDPALDWQAYYYSLFKHLRCPKSIILEQMVYNLFGEQNNRMTRYLLEVLRRDLLSSPSPHSLYQQLSGEKGGVDVPLFVLGSEDDLVVSPTAIKGWNRYLSFDRDQVWLNPRGFHFFHYFYPRNVGAKVCQFWGEKEKKNIQENQLISNSIF</sequence>